<dbReference type="InterPro" id="IPR029199">
    <property type="entry name" value="THRAP3_BCLAF1"/>
</dbReference>
<dbReference type="Proteomes" id="UP000298787">
    <property type="component" value="Chromosome 19"/>
</dbReference>
<accession>A0A4V6AUY7</accession>
<feature type="compositionally biased region" description="Basic and acidic residues" evidence="2">
    <location>
        <begin position="312"/>
        <end position="323"/>
    </location>
</feature>
<name>A0A4V6AUY7_COLLU</name>
<feature type="region of interest" description="Disordered" evidence="2">
    <location>
        <begin position="402"/>
        <end position="435"/>
    </location>
</feature>
<feature type="compositionally biased region" description="Basic and acidic residues" evidence="2">
    <location>
        <begin position="269"/>
        <end position="303"/>
    </location>
</feature>
<feature type="compositionally biased region" description="Basic and acidic residues" evidence="2">
    <location>
        <begin position="365"/>
        <end position="377"/>
    </location>
</feature>
<feature type="compositionally biased region" description="Basic and acidic residues" evidence="2">
    <location>
        <begin position="165"/>
        <end position="179"/>
    </location>
</feature>
<reference evidence="3 4" key="1">
    <citation type="submission" date="2019-01" db="EMBL/GenBank/DDBJ databases">
        <title>Genome Assembly of Collichthys lucidus.</title>
        <authorList>
            <person name="Cai M."/>
            <person name="Xiao S."/>
        </authorList>
    </citation>
    <scope>NUCLEOTIDE SEQUENCE [LARGE SCALE GENOMIC DNA]</scope>
    <source>
        <strain evidence="3">JT15FE1705JMU</strain>
        <tissue evidence="3">Muscle</tissue>
    </source>
</reference>
<dbReference type="GO" id="GO:0003677">
    <property type="term" value="F:DNA binding"/>
    <property type="evidence" value="ECO:0007669"/>
    <property type="project" value="TreeGrafter"/>
</dbReference>
<evidence type="ECO:0008006" key="5">
    <source>
        <dbReference type="Google" id="ProtNLM"/>
    </source>
</evidence>
<dbReference type="EMBL" id="CM014096">
    <property type="protein sequence ID" value="TKS87412.1"/>
    <property type="molecule type" value="Genomic_DNA"/>
</dbReference>
<dbReference type="GO" id="GO:0003712">
    <property type="term" value="F:transcription coregulator activity"/>
    <property type="evidence" value="ECO:0007669"/>
    <property type="project" value="TreeGrafter"/>
</dbReference>
<evidence type="ECO:0000256" key="2">
    <source>
        <dbReference type="SAM" id="MobiDB-lite"/>
    </source>
</evidence>
<keyword evidence="4" id="KW-1185">Reference proteome</keyword>
<evidence type="ECO:0000313" key="4">
    <source>
        <dbReference type="Proteomes" id="UP000298787"/>
    </source>
</evidence>
<sequence length="706" mass="81901">MSRPRSRSPRYRRFPWEEPDFDPYKVLAELDGDQMDRSHHSREHLEGDLDYCREDMYPEDQRRSPPSSDDHHFVHQRHPDQEEFYHRRLSPHRDPMGYDERSLSPLHDEGVEEDRRGGGGGGGGGFREHFQGFENRMRLSHSPPRLMRERLPPTPRSPREPGMGWRREEQGRGRGRFRDLSPSARYGNEEDFGEQRFSVDAPRDGFRGDSQRSLPREDARHSGPLVIEHGHGITRSREPPRWEQFDGRRDLGPGFDRQRSPRPMGSSQERFRTSDNRLDDREDARVRHFQDKWRDASYHEAKRSPTPQDRPNPMREGNRDVPMSHRGRGGPRPARGWVSRGQGGRTGPHRNQPRPQQSSQGYQDLPREEERPAYRPLREDFYKDPIEGESDWAEETGLQQWKPERPGSLDRHLPKVDLDPKMPRQRARGWNDQKANDMSVVTEETLTIKVDMSRPVNQNSSLCYSSDRQLSLDLVNVGRQRLDFLPMLEHSGSYRETAMHTGTFAQEIITLYFRDDGVTLNERFSAPQKGGYSEDETEELTLDERFSSNRGFSLNMNSLLDDDEPLFSRLGSLQPVRGPGDLRHDLERRRQERLEGVKVTISGNSVSQRPLGPASELEGLEYSDKDEVAPMQDEGFSNWAEEQGRRREGNMGPRRGASYRQNTGPQRRNNRFGNRLGPARRQNYRNNPAGNFLHPKTDQSASVKII</sequence>
<feature type="compositionally biased region" description="Basic and acidic residues" evidence="2">
    <location>
        <begin position="402"/>
        <end position="422"/>
    </location>
</feature>
<dbReference type="GO" id="GO:0016592">
    <property type="term" value="C:mediator complex"/>
    <property type="evidence" value="ECO:0007669"/>
    <property type="project" value="TreeGrafter"/>
</dbReference>
<comment type="similarity">
    <text evidence="1">Belongs to the BCLAF1/THRAP3 family.</text>
</comment>
<feature type="region of interest" description="Disordered" evidence="2">
    <location>
        <begin position="32"/>
        <end position="377"/>
    </location>
</feature>
<feature type="compositionally biased region" description="Polar residues" evidence="2">
    <location>
        <begin position="353"/>
        <end position="362"/>
    </location>
</feature>
<organism evidence="3 4">
    <name type="scientific">Collichthys lucidus</name>
    <name type="common">Big head croaker</name>
    <name type="synonym">Sciaena lucida</name>
    <dbReference type="NCBI Taxonomy" id="240159"/>
    <lineage>
        <taxon>Eukaryota</taxon>
        <taxon>Metazoa</taxon>
        <taxon>Chordata</taxon>
        <taxon>Craniata</taxon>
        <taxon>Vertebrata</taxon>
        <taxon>Euteleostomi</taxon>
        <taxon>Actinopterygii</taxon>
        <taxon>Neopterygii</taxon>
        <taxon>Teleostei</taxon>
        <taxon>Neoteleostei</taxon>
        <taxon>Acanthomorphata</taxon>
        <taxon>Eupercaria</taxon>
        <taxon>Sciaenidae</taxon>
        <taxon>Collichthys</taxon>
    </lineage>
</organism>
<dbReference type="PANTHER" id="PTHR15268:SF17">
    <property type="entry name" value="BCLAF1 AND THRAP3 FAMILY MEMBER 3"/>
    <property type="match status" value="1"/>
</dbReference>
<feature type="compositionally biased region" description="Basic and acidic residues" evidence="2">
    <location>
        <begin position="228"/>
        <end position="259"/>
    </location>
</feature>
<feature type="compositionally biased region" description="Basic and acidic residues" evidence="2">
    <location>
        <begin position="34"/>
        <end position="117"/>
    </location>
</feature>
<feature type="compositionally biased region" description="Basic and acidic residues" evidence="2">
    <location>
        <begin position="126"/>
        <end position="137"/>
    </location>
</feature>
<dbReference type="AlphaFoldDB" id="A0A4V6AUY7"/>
<feature type="compositionally biased region" description="Basic and acidic residues" evidence="2">
    <location>
        <begin position="201"/>
        <end position="221"/>
    </location>
</feature>
<dbReference type="STRING" id="240159.A0A4V6AUY7"/>
<protein>
    <recommendedName>
        <fullName evidence="5">BCLAF1 and THRAP3 family member 3</fullName>
    </recommendedName>
</protein>
<dbReference type="PANTHER" id="PTHR15268">
    <property type="entry name" value="THRAP3/BCLAF1"/>
    <property type="match status" value="1"/>
</dbReference>
<feature type="region of interest" description="Disordered" evidence="2">
    <location>
        <begin position="628"/>
        <end position="706"/>
    </location>
</feature>
<dbReference type="Pfam" id="PF15440">
    <property type="entry name" value="THRAP3_BCLAF1"/>
    <property type="match status" value="1"/>
</dbReference>
<gene>
    <name evidence="3" type="ORF">D9C73_021536</name>
</gene>
<dbReference type="GO" id="GO:0045944">
    <property type="term" value="P:positive regulation of transcription by RNA polymerase II"/>
    <property type="evidence" value="ECO:0007669"/>
    <property type="project" value="TreeGrafter"/>
</dbReference>
<evidence type="ECO:0000256" key="1">
    <source>
        <dbReference type="ARBA" id="ARBA00006481"/>
    </source>
</evidence>
<proteinExistence type="inferred from homology"/>
<evidence type="ECO:0000313" key="3">
    <source>
        <dbReference type="EMBL" id="TKS87412.1"/>
    </source>
</evidence>